<evidence type="ECO:0000259" key="10">
    <source>
        <dbReference type="PROSITE" id="PS50968"/>
    </source>
</evidence>
<dbReference type="EMBL" id="CP002047">
    <property type="protein sequence ID" value="ADI09881.1"/>
    <property type="molecule type" value="Genomic_DNA"/>
</dbReference>
<dbReference type="STRING" id="749414.SBI_06761"/>
<dbReference type="InterPro" id="IPR011054">
    <property type="entry name" value="Rudment_hybrid_motif"/>
</dbReference>
<feature type="domain" description="Lipoyl-binding" evidence="10">
    <location>
        <begin position="508"/>
        <end position="586"/>
    </location>
</feature>
<dbReference type="InterPro" id="IPR011053">
    <property type="entry name" value="Single_hybrid_motif"/>
</dbReference>
<dbReference type="InterPro" id="IPR001882">
    <property type="entry name" value="Biotin_BS"/>
</dbReference>
<dbReference type="FunFam" id="3.40.50.20:FF:000010">
    <property type="entry name" value="Propionyl-CoA carboxylase subunit alpha"/>
    <property type="match status" value="1"/>
</dbReference>
<evidence type="ECO:0000313" key="13">
    <source>
        <dbReference type="EMBL" id="ADI09881.1"/>
    </source>
</evidence>
<feature type="domain" description="Biotin carboxylation" evidence="12">
    <location>
        <begin position="1"/>
        <end position="443"/>
    </location>
</feature>
<dbReference type="EC" id="6.3.4.14" evidence="2"/>
<comment type="cofactor">
    <cofactor evidence="1">
        <name>biotin</name>
        <dbReference type="ChEBI" id="CHEBI:57586"/>
    </cofactor>
</comment>
<dbReference type="Pfam" id="PF02786">
    <property type="entry name" value="CPSase_L_D2"/>
    <property type="match status" value="1"/>
</dbReference>
<evidence type="ECO:0000256" key="4">
    <source>
        <dbReference type="ARBA" id="ARBA00022741"/>
    </source>
</evidence>
<evidence type="ECO:0000256" key="9">
    <source>
        <dbReference type="SAM" id="MobiDB-lite"/>
    </source>
</evidence>
<dbReference type="InterPro" id="IPR011761">
    <property type="entry name" value="ATP-grasp"/>
</dbReference>
<dbReference type="SUPFAM" id="SSF51246">
    <property type="entry name" value="Rudiment single hybrid motif"/>
    <property type="match status" value="1"/>
</dbReference>
<dbReference type="PROSITE" id="PS50975">
    <property type="entry name" value="ATP_GRASP"/>
    <property type="match status" value="1"/>
</dbReference>
<accession>D7BZH6</accession>
<feature type="region of interest" description="Disordered" evidence="9">
    <location>
        <begin position="494"/>
        <end position="519"/>
    </location>
</feature>
<dbReference type="CDD" id="cd06850">
    <property type="entry name" value="biotinyl_domain"/>
    <property type="match status" value="1"/>
</dbReference>
<dbReference type="GO" id="GO:0005524">
    <property type="term" value="F:ATP binding"/>
    <property type="evidence" value="ECO:0007669"/>
    <property type="project" value="UniProtKB-UniRule"/>
</dbReference>
<dbReference type="GO" id="GO:0004075">
    <property type="term" value="F:biotin carboxylase activity"/>
    <property type="evidence" value="ECO:0007669"/>
    <property type="project" value="UniProtKB-EC"/>
</dbReference>
<dbReference type="Gene3D" id="2.40.50.100">
    <property type="match status" value="1"/>
</dbReference>
<dbReference type="GO" id="GO:0046872">
    <property type="term" value="F:metal ion binding"/>
    <property type="evidence" value="ECO:0007669"/>
    <property type="project" value="InterPro"/>
</dbReference>
<sequence length="587" mass="61439">MQKVLIANRGEIAVRVARACRDAGIASVAVYADPDRDAVHVRAADEAYALGGDTPAASYLDQTKVLAAAAESGADAIHPGYGFLSENADFAQAVLDAGLTWIGPPPAAIRDLGDKVAARHIAQRAGAPLVAGTPDPVTGADEVLAFAQEHGLPIAIKAAFGGGGRGLKVARTLDEVPELYDSAVREAVAAFGRGECFVERYLDKPRHVETQCLADTHGNVIVVSTRDCSLQRRHQKLVEEAPAPFLSDAQNAELYRASKAILKEAGYVGAGTVEFLVGTDGTISFLEVNTRLQVEHPVTEEVTGIDLVREMFRIADGEPIGYDDPPLRGHSFEFRINGEDPGRGFLPAPGTVTTFTPPTGPGVRLDAGVESGSVIGPAWDSLLAKLIITGATRTQALQRAARALAEFQVEGMATAIPFHRAVVTDPAFTSDPFTIHTRWIETEFTNTITPYTPTGTEETEETAPRETVVVEVGGKRLEVSLPAFLGAAAAPAAGDAGAGLKKPKRKAVKKSGSAASGDALASPMQGTIVKVAVAEGDQVAEGDLVVVLEAMKMEQPLNAHRAGTVKGLAAEVGASITSGAVICEIKD</sequence>
<feature type="domain" description="ATP-grasp" evidence="11">
    <location>
        <begin position="119"/>
        <end position="316"/>
    </location>
</feature>
<dbReference type="PANTHER" id="PTHR18866:SF33">
    <property type="entry name" value="METHYLCROTONOYL-COA CARBOXYLASE SUBUNIT ALPHA, MITOCHONDRIAL-RELATED"/>
    <property type="match status" value="1"/>
</dbReference>
<keyword evidence="5 8" id="KW-0067">ATP-binding</keyword>
<dbReference type="Pfam" id="PF00364">
    <property type="entry name" value="Biotin_lipoyl"/>
    <property type="match status" value="1"/>
</dbReference>
<evidence type="ECO:0000259" key="11">
    <source>
        <dbReference type="PROSITE" id="PS50975"/>
    </source>
</evidence>
<dbReference type="InterPro" id="IPR000089">
    <property type="entry name" value="Biotin_lipoyl"/>
</dbReference>
<evidence type="ECO:0000256" key="6">
    <source>
        <dbReference type="ARBA" id="ARBA00023267"/>
    </source>
</evidence>
<name>D7BZH6_STRBB</name>
<dbReference type="SUPFAM" id="SSF51230">
    <property type="entry name" value="Single hybrid motif"/>
    <property type="match status" value="1"/>
</dbReference>
<dbReference type="HOGENOM" id="CLU_000395_3_1_11"/>
<keyword evidence="14" id="KW-1185">Reference proteome</keyword>
<gene>
    <name evidence="13" type="ordered locus">SBI_06761</name>
</gene>
<evidence type="ECO:0000259" key="12">
    <source>
        <dbReference type="PROSITE" id="PS50979"/>
    </source>
</evidence>
<dbReference type="InterPro" id="IPR005479">
    <property type="entry name" value="CPAse_ATP-bd"/>
</dbReference>
<dbReference type="SMART" id="SM00878">
    <property type="entry name" value="Biotin_carb_C"/>
    <property type="match status" value="1"/>
</dbReference>
<comment type="catalytic activity">
    <reaction evidence="7">
        <text>N(6)-biotinyl-L-lysyl-[protein] + hydrogencarbonate + ATP = N(6)-carboxybiotinyl-L-lysyl-[protein] + ADP + phosphate + H(+)</text>
        <dbReference type="Rhea" id="RHEA:13501"/>
        <dbReference type="Rhea" id="RHEA-COMP:10505"/>
        <dbReference type="Rhea" id="RHEA-COMP:10506"/>
        <dbReference type="ChEBI" id="CHEBI:15378"/>
        <dbReference type="ChEBI" id="CHEBI:17544"/>
        <dbReference type="ChEBI" id="CHEBI:30616"/>
        <dbReference type="ChEBI" id="CHEBI:43474"/>
        <dbReference type="ChEBI" id="CHEBI:83144"/>
        <dbReference type="ChEBI" id="CHEBI:83145"/>
        <dbReference type="ChEBI" id="CHEBI:456216"/>
        <dbReference type="EC" id="6.3.4.14"/>
    </reaction>
    <physiologicalReaction direction="left-to-right" evidence="7">
        <dbReference type="Rhea" id="RHEA:13502"/>
    </physiologicalReaction>
</comment>
<evidence type="ECO:0000256" key="1">
    <source>
        <dbReference type="ARBA" id="ARBA00001953"/>
    </source>
</evidence>
<keyword evidence="3" id="KW-0436">Ligase</keyword>
<dbReference type="SUPFAM" id="SSF56059">
    <property type="entry name" value="Glutathione synthetase ATP-binding domain-like"/>
    <property type="match status" value="1"/>
</dbReference>
<keyword evidence="4 8" id="KW-0547">Nucleotide-binding</keyword>
<dbReference type="Proteomes" id="UP000000377">
    <property type="component" value="Chromosome"/>
</dbReference>
<dbReference type="PANTHER" id="PTHR18866">
    <property type="entry name" value="CARBOXYLASE:PYRUVATE/ACETYL-COA/PROPIONYL-COA CARBOXYLASE"/>
    <property type="match status" value="1"/>
</dbReference>
<dbReference type="KEGG" id="sbh:SBI_06761"/>
<dbReference type="InterPro" id="IPR050856">
    <property type="entry name" value="Biotin_carboxylase_complex"/>
</dbReference>
<feature type="compositionally biased region" description="Low complexity" evidence="9">
    <location>
        <begin position="510"/>
        <end position="519"/>
    </location>
</feature>
<dbReference type="PATRIC" id="fig|749414.3.peg.6959"/>
<evidence type="ECO:0000256" key="2">
    <source>
        <dbReference type="ARBA" id="ARBA00013263"/>
    </source>
</evidence>
<dbReference type="PROSITE" id="PS50968">
    <property type="entry name" value="BIOTINYL_LIPOYL"/>
    <property type="match status" value="1"/>
</dbReference>
<dbReference type="Pfam" id="PF00289">
    <property type="entry name" value="Biotin_carb_N"/>
    <property type="match status" value="1"/>
</dbReference>
<evidence type="ECO:0000256" key="3">
    <source>
        <dbReference type="ARBA" id="ARBA00022598"/>
    </source>
</evidence>
<proteinExistence type="predicted"/>
<dbReference type="Pfam" id="PF02785">
    <property type="entry name" value="Biotin_carb_C"/>
    <property type="match status" value="1"/>
</dbReference>
<evidence type="ECO:0000256" key="8">
    <source>
        <dbReference type="PROSITE-ProRule" id="PRU00409"/>
    </source>
</evidence>
<dbReference type="FunFam" id="2.40.50.100:FF:000003">
    <property type="entry name" value="Acetyl-CoA carboxylase biotin carboxyl carrier protein"/>
    <property type="match status" value="1"/>
</dbReference>
<dbReference type="InterPro" id="IPR005481">
    <property type="entry name" value="BC-like_N"/>
</dbReference>
<dbReference type="PROSITE" id="PS00188">
    <property type="entry name" value="BIOTIN"/>
    <property type="match status" value="1"/>
</dbReference>
<evidence type="ECO:0000313" key="14">
    <source>
        <dbReference type="Proteomes" id="UP000000377"/>
    </source>
</evidence>
<dbReference type="InterPro" id="IPR011764">
    <property type="entry name" value="Biotin_carboxylation_dom"/>
</dbReference>
<evidence type="ECO:0000256" key="7">
    <source>
        <dbReference type="ARBA" id="ARBA00048501"/>
    </source>
</evidence>
<evidence type="ECO:0000256" key="5">
    <source>
        <dbReference type="ARBA" id="ARBA00022840"/>
    </source>
</evidence>
<dbReference type="AlphaFoldDB" id="D7BZH6"/>
<dbReference type="eggNOG" id="COG4770">
    <property type="taxonomic scope" value="Bacteria"/>
</dbReference>
<dbReference type="SUPFAM" id="SSF52440">
    <property type="entry name" value="PreATP-grasp domain"/>
    <property type="match status" value="1"/>
</dbReference>
<dbReference type="PROSITE" id="PS50979">
    <property type="entry name" value="BC"/>
    <property type="match status" value="1"/>
</dbReference>
<dbReference type="PROSITE" id="PS00867">
    <property type="entry name" value="CPSASE_2"/>
    <property type="match status" value="1"/>
</dbReference>
<keyword evidence="6" id="KW-0092">Biotin</keyword>
<dbReference type="RefSeq" id="WP_014179331.1">
    <property type="nucleotide sequence ID" value="NC_016582.1"/>
</dbReference>
<dbReference type="InterPro" id="IPR016185">
    <property type="entry name" value="PreATP-grasp_dom_sf"/>
</dbReference>
<organism evidence="13 14">
    <name type="scientific">Streptomyces bingchenggensis (strain BCW-1)</name>
    <dbReference type="NCBI Taxonomy" id="749414"/>
    <lineage>
        <taxon>Bacteria</taxon>
        <taxon>Bacillati</taxon>
        <taxon>Actinomycetota</taxon>
        <taxon>Actinomycetes</taxon>
        <taxon>Kitasatosporales</taxon>
        <taxon>Streptomycetaceae</taxon>
        <taxon>Streptomyces</taxon>
    </lineage>
</organism>
<dbReference type="Gene3D" id="3.30.470.20">
    <property type="entry name" value="ATP-grasp fold, B domain"/>
    <property type="match status" value="1"/>
</dbReference>
<protein>
    <recommendedName>
        <fullName evidence="2">biotin carboxylase</fullName>
        <ecNumber evidence="2">6.3.4.14</ecNumber>
    </recommendedName>
</protein>
<reference evidence="13 14" key="1">
    <citation type="journal article" date="2010" name="J. Bacteriol.">
        <title>Genome sequence of the milbemycin-producing bacterium Streptomyces bingchenggensis.</title>
        <authorList>
            <person name="Wang X.J."/>
            <person name="Yan Y.J."/>
            <person name="Zhang B."/>
            <person name="An J."/>
            <person name="Wang J.J."/>
            <person name="Tian J."/>
            <person name="Jiang L."/>
            <person name="Chen Y.H."/>
            <person name="Huang S.X."/>
            <person name="Yin M."/>
            <person name="Zhang J."/>
            <person name="Gao A.L."/>
            <person name="Liu C.X."/>
            <person name="Zhu Z.X."/>
            <person name="Xiang W.S."/>
        </authorList>
    </citation>
    <scope>NUCLEOTIDE SEQUENCE [LARGE SCALE GENOMIC DNA]</scope>
    <source>
        <strain evidence="13 14">BCW-1</strain>
    </source>
</reference>
<dbReference type="InterPro" id="IPR005482">
    <property type="entry name" value="Biotin_COase_C"/>
</dbReference>